<dbReference type="InterPro" id="IPR036291">
    <property type="entry name" value="NAD(P)-bd_dom_sf"/>
</dbReference>
<protein>
    <recommendedName>
        <fullName evidence="2">Pyrroline-5-carboxylate reductase catalytic N-terminal domain-containing protein</fullName>
    </recommendedName>
</protein>
<name>A0A645AQX2_9ZZZZ</name>
<reference evidence="3" key="1">
    <citation type="submission" date="2019-08" db="EMBL/GenBank/DDBJ databases">
        <authorList>
            <person name="Kucharzyk K."/>
            <person name="Murdoch R.W."/>
            <person name="Higgins S."/>
            <person name="Loffler F."/>
        </authorList>
    </citation>
    <scope>NUCLEOTIDE SEQUENCE</scope>
</reference>
<keyword evidence="1" id="KW-0560">Oxidoreductase</keyword>
<dbReference type="PANTHER" id="PTHR14239:SF0">
    <property type="entry name" value="F420-DEPENDENT NADP REDUCTASE"/>
    <property type="match status" value="1"/>
</dbReference>
<feature type="domain" description="Pyrroline-5-carboxylate reductase catalytic N-terminal" evidence="2">
    <location>
        <begin position="2"/>
        <end position="93"/>
    </location>
</feature>
<dbReference type="Gene3D" id="3.40.50.720">
    <property type="entry name" value="NAD(P)-binding Rossmann-like Domain"/>
    <property type="match status" value="1"/>
</dbReference>
<proteinExistence type="predicted"/>
<comment type="caution">
    <text evidence="3">The sequence shown here is derived from an EMBL/GenBank/DDBJ whole genome shotgun (WGS) entry which is preliminary data.</text>
</comment>
<gene>
    <name evidence="3" type="ORF">SDC9_102307</name>
</gene>
<dbReference type="GO" id="GO:0008823">
    <property type="term" value="F:cupric reductase (NADH) activity"/>
    <property type="evidence" value="ECO:0007669"/>
    <property type="project" value="TreeGrafter"/>
</dbReference>
<sequence>MKISIIGAGNIGKILATKFVKLGHHVSVANSRGPEILADFAKETGAIVLDVHEVVKKGELIIIAIPENKIKDLPKNLFQNVLDSVVVIDTGNYFPIFNGHISELDECPIDSLYVQKSIGTSIIKAFNNLSAEDLKNGGRAIDDSERFALPMAGDDEKAKEIVMQLVNELGFDFYNQGKLSDSWRQQPGTSVYCTNLKLEAIGNAFDTMGKEWAPEFGKQLSKIRDRAIEVYLKNLQG</sequence>
<accession>A0A645AQX2</accession>
<dbReference type="Pfam" id="PF03807">
    <property type="entry name" value="F420_oxidored"/>
    <property type="match status" value="1"/>
</dbReference>
<dbReference type="AlphaFoldDB" id="A0A645AQX2"/>
<dbReference type="GO" id="GO:0052851">
    <property type="term" value="F:ferric-chelate reductase (NADPH) activity"/>
    <property type="evidence" value="ECO:0007669"/>
    <property type="project" value="TreeGrafter"/>
</dbReference>
<dbReference type="SUPFAM" id="SSF51735">
    <property type="entry name" value="NAD(P)-binding Rossmann-fold domains"/>
    <property type="match status" value="1"/>
</dbReference>
<evidence type="ECO:0000259" key="2">
    <source>
        <dbReference type="Pfam" id="PF03807"/>
    </source>
</evidence>
<dbReference type="GO" id="GO:0015677">
    <property type="term" value="P:copper ion import"/>
    <property type="evidence" value="ECO:0007669"/>
    <property type="project" value="TreeGrafter"/>
</dbReference>
<organism evidence="3">
    <name type="scientific">bioreactor metagenome</name>
    <dbReference type="NCBI Taxonomy" id="1076179"/>
    <lineage>
        <taxon>unclassified sequences</taxon>
        <taxon>metagenomes</taxon>
        <taxon>ecological metagenomes</taxon>
    </lineage>
</organism>
<evidence type="ECO:0000256" key="1">
    <source>
        <dbReference type="ARBA" id="ARBA00023002"/>
    </source>
</evidence>
<dbReference type="GO" id="GO:0005886">
    <property type="term" value="C:plasma membrane"/>
    <property type="evidence" value="ECO:0007669"/>
    <property type="project" value="TreeGrafter"/>
</dbReference>
<dbReference type="EMBL" id="VSSQ01015306">
    <property type="protein sequence ID" value="MPM55510.1"/>
    <property type="molecule type" value="Genomic_DNA"/>
</dbReference>
<dbReference type="PANTHER" id="PTHR14239">
    <property type="entry name" value="DUDULIN-RELATED"/>
    <property type="match status" value="1"/>
</dbReference>
<dbReference type="InterPro" id="IPR028939">
    <property type="entry name" value="P5C_Rdtase_cat_N"/>
</dbReference>
<evidence type="ECO:0000313" key="3">
    <source>
        <dbReference type="EMBL" id="MPM55510.1"/>
    </source>
</evidence>
<dbReference type="InterPro" id="IPR051267">
    <property type="entry name" value="STEAP_metalloreductase"/>
</dbReference>